<comment type="caution">
    <text evidence="1">The sequence shown here is derived from an EMBL/GenBank/DDBJ whole genome shotgun (WGS) entry which is preliminary data.</text>
</comment>
<dbReference type="NCBIfam" id="TIGR01558">
    <property type="entry name" value="sm_term_P27"/>
    <property type="match status" value="1"/>
</dbReference>
<evidence type="ECO:0000313" key="2">
    <source>
        <dbReference type="Proteomes" id="UP001314261"/>
    </source>
</evidence>
<name>A0ABN9YJS2_9LACO</name>
<protein>
    <submittedName>
        <fullName evidence="1">Small subunit</fullName>
    </submittedName>
</protein>
<dbReference type="Proteomes" id="UP001314261">
    <property type="component" value="Unassembled WGS sequence"/>
</dbReference>
<reference evidence="1 2" key="1">
    <citation type="submission" date="2023-10" db="EMBL/GenBank/DDBJ databases">
        <authorList>
            <person name="Botero Cardona J."/>
        </authorList>
    </citation>
    <scope>NUCLEOTIDE SEQUENCE [LARGE SCALE GENOMIC DNA]</scope>
    <source>
        <strain evidence="1 2">R-54839</strain>
    </source>
</reference>
<evidence type="ECO:0000313" key="1">
    <source>
        <dbReference type="EMBL" id="CAK1225410.1"/>
    </source>
</evidence>
<dbReference type="Pfam" id="PF05119">
    <property type="entry name" value="Terminase_4"/>
    <property type="match status" value="1"/>
</dbReference>
<accession>A0ABN9YJS2</accession>
<dbReference type="EMBL" id="CAUZLR010000001">
    <property type="protein sequence ID" value="CAK1225410.1"/>
    <property type="molecule type" value="Genomic_DNA"/>
</dbReference>
<dbReference type="RefSeq" id="WP_338345804.1">
    <property type="nucleotide sequence ID" value="NZ_CAUZLR010000001.1"/>
</dbReference>
<dbReference type="InterPro" id="IPR006448">
    <property type="entry name" value="Phage_term_ssu_P27"/>
</dbReference>
<keyword evidence="2" id="KW-1185">Reference proteome</keyword>
<proteinExistence type="predicted"/>
<organism evidence="1 2">
    <name type="scientific">Fructobacillus fructosus</name>
    <dbReference type="NCBI Taxonomy" id="1631"/>
    <lineage>
        <taxon>Bacteria</taxon>
        <taxon>Bacillati</taxon>
        <taxon>Bacillota</taxon>
        <taxon>Bacilli</taxon>
        <taxon>Lactobacillales</taxon>
        <taxon>Lactobacillaceae</taxon>
        <taxon>Fructobacillus</taxon>
    </lineage>
</organism>
<sequence length="131" mass="14708">MKNNNLSTSPPDYLGGTARYLWRRIVPILIEQYDVQKLDRTIVESLCINYQIMRLSYESIKENGTQYLTDSGFIKPNPAVSDIDKASKNLRSACDALGMTPKGRSELLSITVDDDESDQVDVEEMMKVLGG</sequence>
<gene>
    <name evidence="1" type="ORF">R54839_PPFHFPJH_00168</name>
</gene>